<dbReference type="SMART" id="SM00220">
    <property type="entry name" value="S_TKc"/>
    <property type="match status" value="1"/>
</dbReference>
<accession>A0A6A5GYY0</accession>
<sequence>MNQNSKIEPSVPRTPKRSGDEKCEKTAGEKKKDEEKEKAEKKAEEARAQNKKAQEQDMPRFENGGETEIHTAKDTYEIITELGKGSFGAVFSVIRKSDQHPFALKCESVHMKRAMLPYEANVLLALNLLRSPHFVQLVDHGAVENRFLFVVMKCVGKNLWDIRVTQEGRKYTLSTTMKIAEQTLAALRDLHRVGYLHRDIKPPNFAAGREGEDDYHTVYVLDFGLCRRIALKGKDLRTPRKECAFRGTTRYASMAAHEGKDQSRKDDLESWWYMILEMIAEELPWKKLKDRDAVREVKLKLRTGEQLKFVLRSGCYTEMNKILVYLDQLVYTSIPDYDFVYKCIRSSSIGMKCNRNDPPDWDANAKEYRGPAYKLGEPYIVKALE</sequence>
<dbReference type="InterPro" id="IPR050235">
    <property type="entry name" value="CK1_Ser-Thr_kinase"/>
</dbReference>
<protein>
    <recommendedName>
        <fullName evidence="3">Protein kinase domain-containing protein</fullName>
    </recommendedName>
</protein>
<gene>
    <name evidence="4" type="ORF">GCK72_008979</name>
</gene>
<evidence type="ECO:0000259" key="3">
    <source>
        <dbReference type="PROSITE" id="PS50011"/>
    </source>
</evidence>
<proteinExistence type="predicted"/>
<organism evidence="4 5">
    <name type="scientific">Caenorhabditis remanei</name>
    <name type="common">Caenorhabditis vulgaris</name>
    <dbReference type="NCBI Taxonomy" id="31234"/>
    <lineage>
        <taxon>Eukaryota</taxon>
        <taxon>Metazoa</taxon>
        <taxon>Ecdysozoa</taxon>
        <taxon>Nematoda</taxon>
        <taxon>Chromadorea</taxon>
        <taxon>Rhabditida</taxon>
        <taxon>Rhabditina</taxon>
        <taxon>Rhabditomorpha</taxon>
        <taxon>Rhabditoidea</taxon>
        <taxon>Rhabditidae</taxon>
        <taxon>Peloderinae</taxon>
        <taxon>Caenorhabditis</taxon>
    </lineage>
</organism>
<feature type="region of interest" description="Disordered" evidence="2">
    <location>
        <begin position="1"/>
        <end position="69"/>
    </location>
</feature>
<dbReference type="EMBL" id="WUAV01000003">
    <property type="protein sequence ID" value="KAF1760730.1"/>
    <property type="molecule type" value="Genomic_DNA"/>
</dbReference>
<dbReference type="Gene3D" id="1.10.510.10">
    <property type="entry name" value="Transferase(Phosphotransferase) domain 1"/>
    <property type="match status" value="1"/>
</dbReference>
<dbReference type="InterPro" id="IPR011009">
    <property type="entry name" value="Kinase-like_dom_sf"/>
</dbReference>
<evidence type="ECO:0000256" key="1">
    <source>
        <dbReference type="PROSITE-ProRule" id="PRU10141"/>
    </source>
</evidence>
<reference evidence="4 5" key="1">
    <citation type="submission" date="2019-12" db="EMBL/GenBank/DDBJ databases">
        <title>Chromosome-level assembly of the Caenorhabditis remanei genome.</title>
        <authorList>
            <person name="Teterina A.A."/>
            <person name="Willis J.H."/>
            <person name="Phillips P.C."/>
        </authorList>
    </citation>
    <scope>NUCLEOTIDE SEQUENCE [LARGE SCALE GENOMIC DNA]</scope>
    <source>
        <strain evidence="4 5">PX506</strain>
        <tissue evidence="4">Whole organism</tissue>
    </source>
</reference>
<evidence type="ECO:0000313" key="4">
    <source>
        <dbReference type="EMBL" id="KAF1760730.1"/>
    </source>
</evidence>
<dbReference type="GO" id="GO:0004672">
    <property type="term" value="F:protein kinase activity"/>
    <property type="evidence" value="ECO:0007669"/>
    <property type="project" value="InterPro"/>
</dbReference>
<evidence type="ECO:0000256" key="2">
    <source>
        <dbReference type="SAM" id="MobiDB-lite"/>
    </source>
</evidence>
<dbReference type="PROSITE" id="PS00107">
    <property type="entry name" value="PROTEIN_KINASE_ATP"/>
    <property type="match status" value="1"/>
</dbReference>
<dbReference type="GeneID" id="9805364"/>
<comment type="caution">
    <text evidence="4">The sequence shown here is derived from an EMBL/GenBank/DDBJ whole genome shotgun (WGS) entry which is preliminary data.</text>
</comment>
<name>A0A6A5GYY0_CAERE</name>
<dbReference type="GO" id="GO:0005524">
    <property type="term" value="F:ATP binding"/>
    <property type="evidence" value="ECO:0007669"/>
    <property type="project" value="UniProtKB-UniRule"/>
</dbReference>
<dbReference type="InterPro" id="IPR017441">
    <property type="entry name" value="Protein_kinase_ATP_BS"/>
</dbReference>
<dbReference type="PANTHER" id="PTHR11909">
    <property type="entry name" value="CASEIN KINASE-RELATED"/>
    <property type="match status" value="1"/>
</dbReference>
<dbReference type="InterPro" id="IPR000719">
    <property type="entry name" value="Prot_kinase_dom"/>
</dbReference>
<dbReference type="Proteomes" id="UP000483820">
    <property type="component" value="Chromosome III"/>
</dbReference>
<dbReference type="KEGG" id="crq:GCK72_008979"/>
<dbReference type="PROSITE" id="PS50011">
    <property type="entry name" value="PROTEIN_KINASE_DOM"/>
    <property type="match status" value="1"/>
</dbReference>
<dbReference type="SUPFAM" id="SSF56112">
    <property type="entry name" value="Protein kinase-like (PK-like)"/>
    <property type="match status" value="1"/>
</dbReference>
<dbReference type="Pfam" id="PF00069">
    <property type="entry name" value="Pkinase"/>
    <property type="match status" value="1"/>
</dbReference>
<dbReference type="CTD" id="9805364"/>
<feature type="compositionally biased region" description="Basic and acidic residues" evidence="2">
    <location>
        <begin position="17"/>
        <end position="60"/>
    </location>
</feature>
<dbReference type="RefSeq" id="XP_053586725.1">
    <property type="nucleotide sequence ID" value="XM_053727148.1"/>
</dbReference>
<keyword evidence="1" id="KW-0547">Nucleotide-binding</keyword>
<feature type="domain" description="Protein kinase" evidence="3">
    <location>
        <begin position="76"/>
        <end position="385"/>
    </location>
</feature>
<feature type="binding site" evidence="1">
    <location>
        <position position="105"/>
    </location>
    <ligand>
        <name>ATP</name>
        <dbReference type="ChEBI" id="CHEBI:30616"/>
    </ligand>
</feature>
<evidence type="ECO:0000313" key="5">
    <source>
        <dbReference type="Proteomes" id="UP000483820"/>
    </source>
</evidence>
<dbReference type="AlphaFoldDB" id="A0A6A5GYY0"/>
<keyword evidence="1" id="KW-0067">ATP-binding</keyword>